<sequence>AKPCFVSSLITTSPPILLPSQNPSNRSPAQRRARRSAMDEIRLRQEKVEKFEGFVDRRLKPDLVNAIAQRPDTRRIFVDIGLGFHVEFTWSEALEFISVREARLAR</sequence>
<feature type="region of interest" description="Disordered" evidence="1">
    <location>
        <begin position="15"/>
        <end position="37"/>
    </location>
</feature>
<accession>A0A199US36</accession>
<dbReference type="AlphaFoldDB" id="A0A199US36"/>
<proteinExistence type="predicted"/>
<dbReference type="GO" id="GO:0045944">
    <property type="term" value="P:positive regulation of transcription by RNA polymerase II"/>
    <property type="evidence" value="ECO:0007669"/>
    <property type="project" value="TreeGrafter"/>
</dbReference>
<dbReference type="Gene3D" id="1.10.287.370">
    <property type="match status" value="1"/>
</dbReference>
<dbReference type="GO" id="GO:0016592">
    <property type="term" value="C:mediator complex"/>
    <property type="evidence" value="ECO:0007669"/>
    <property type="project" value="TreeGrafter"/>
</dbReference>
<evidence type="ECO:0000313" key="3">
    <source>
        <dbReference type="Proteomes" id="UP000092600"/>
    </source>
</evidence>
<protein>
    <recommendedName>
        <fullName evidence="4">Protein UXT</fullName>
    </recommendedName>
</protein>
<name>A0A199US36_ANACO</name>
<feature type="non-terminal residue" evidence="2">
    <location>
        <position position="1"/>
    </location>
</feature>
<evidence type="ECO:0000256" key="1">
    <source>
        <dbReference type="SAM" id="MobiDB-lite"/>
    </source>
</evidence>
<evidence type="ECO:0008006" key="4">
    <source>
        <dbReference type="Google" id="ProtNLM"/>
    </source>
</evidence>
<dbReference type="InterPro" id="IPR009053">
    <property type="entry name" value="Prefoldin"/>
</dbReference>
<dbReference type="STRING" id="4615.A0A199US36"/>
<dbReference type="GO" id="GO:0009409">
    <property type="term" value="P:response to cold"/>
    <property type="evidence" value="ECO:0007669"/>
    <property type="project" value="UniProtKB-ARBA"/>
</dbReference>
<evidence type="ECO:0000313" key="2">
    <source>
        <dbReference type="EMBL" id="OAY67618.1"/>
    </source>
</evidence>
<dbReference type="GO" id="GO:0006457">
    <property type="term" value="P:protein folding"/>
    <property type="evidence" value="ECO:0007669"/>
    <property type="project" value="UniProtKB-ARBA"/>
</dbReference>
<dbReference type="PANTHER" id="PTHR13345:SF9">
    <property type="entry name" value="PROTEIN UXT"/>
    <property type="match status" value="1"/>
</dbReference>
<organism evidence="2 3">
    <name type="scientific">Ananas comosus</name>
    <name type="common">Pineapple</name>
    <name type="synonym">Ananas ananas</name>
    <dbReference type="NCBI Taxonomy" id="4615"/>
    <lineage>
        <taxon>Eukaryota</taxon>
        <taxon>Viridiplantae</taxon>
        <taxon>Streptophyta</taxon>
        <taxon>Embryophyta</taxon>
        <taxon>Tracheophyta</taxon>
        <taxon>Spermatophyta</taxon>
        <taxon>Magnoliopsida</taxon>
        <taxon>Liliopsida</taxon>
        <taxon>Poales</taxon>
        <taxon>Bromeliaceae</taxon>
        <taxon>Bromelioideae</taxon>
        <taxon>Ananas</taxon>
    </lineage>
</organism>
<dbReference type="SUPFAM" id="SSF46579">
    <property type="entry name" value="Prefoldin"/>
    <property type="match status" value="1"/>
</dbReference>
<reference evidence="2 3" key="1">
    <citation type="journal article" date="2016" name="DNA Res.">
        <title>The draft genome of MD-2 pineapple using hybrid error correction of long reads.</title>
        <authorList>
            <person name="Redwan R.M."/>
            <person name="Saidin A."/>
            <person name="Kumar S.V."/>
        </authorList>
    </citation>
    <scope>NUCLEOTIDE SEQUENCE [LARGE SCALE GENOMIC DNA]</scope>
    <source>
        <strain evidence="3">cv. MD2</strain>
        <tissue evidence="2">Leaf</tissue>
    </source>
</reference>
<comment type="caution">
    <text evidence="2">The sequence shown here is derived from an EMBL/GenBank/DDBJ whole genome shotgun (WGS) entry which is preliminary data.</text>
</comment>
<dbReference type="PANTHER" id="PTHR13345">
    <property type="entry name" value="MEDIATOR OF RNA POLYMERASE II TRANSCRIPTION SUBUNIT 10"/>
    <property type="match status" value="1"/>
</dbReference>
<dbReference type="Proteomes" id="UP000092600">
    <property type="component" value="Unassembled WGS sequence"/>
</dbReference>
<dbReference type="GO" id="GO:0003712">
    <property type="term" value="F:transcription coregulator activity"/>
    <property type="evidence" value="ECO:0007669"/>
    <property type="project" value="TreeGrafter"/>
</dbReference>
<gene>
    <name evidence="2" type="ORF">ACMD2_05219</name>
</gene>
<dbReference type="EMBL" id="LSRQ01005443">
    <property type="protein sequence ID" value="OAY67618.1"/>
    <property type="molecule type" value="Genomic_DNA"/>
</dbReference>